<protein>
    <recommendedName>
        <fullName evidence="8">Cytosine-specific methyltransferase</fullName>
        <ecNumber evidence="8">2.1.1.37</ecNumber>
    </recommendedName>
</protein>
<keyword evidence="1 6" id="KW-0489">Methyltransferase</keyword>
<evidence type="ECO:0000313" key="11">
    <source>
        <dbReference type="Proteomes" id="UP001595377"/>
    </source>
</evidence>
<reference evidence="11" key="1">
    <citation type="journal article" date="2019" name="Int. J. Syst. Evol. Microbiol.">
        <title>The Global Catalogue of Microorganisms (GCM) 10K type strain sequencing project: providing services to taxonomists for standard genome sequencing and annotation.</title>
        <authorList>
            <consortium name="The Broad Institute Genomics Platform"/>
            <consortium name="The Broad Institute Genome Sequencing Center for Infectious Disease"/>
            <person name="Wu L."/>
            <person name="Ma J."/>
        </authorList>
    </citation>
    <scope>NUCLEOTIDE SEQUENCE [LARGE SCALE GENOMIC DNA]</scope>
    <source>
        <strain evidence="11">KCTC 52677</strain>
    </source>
</reference>
<evidence type="ECO:0000256" key="1">
    <source>
        <dbReference type="ARBA" id="ARBA00022603"/>
    </source>
</evidence>
<evidence type="ECO:0000256" key="3">
    <source>
        <dbReference type="ARBA" id="ARBA00022691"/>
    </source>
</evidence>
<dbReference type="PANTHER" id="PTHR10629">
    <property type="entry name" value="CYTOSINE-SPECIFIC METHYLTRANSFERASE"/>
    <property type="match status" value="1"/>
</dbReference>
<dbReference type="PRINTS" id="PR00105">
    <property type="entry name" value="C5METTRFRASE"/>
</dbReference>
<dbReference type="EC" id="2.1.1.37" evidence="8"/>
<dbReference type="SUPFAM" id="SSF53335">
    <property type="entry name" value="S-adenosyl-L-methionine-dependent methyltransferases"/>
    <property type="match status" value="1"/>
</dbReference>
<accession>A0ABV7DI96</accession>
<proteinExistence type="inferred from homology"/>
<keyword evidence="3 6" id="KW-0949">S-adenosyl-L-methionine</keyword>
<dbReference type="InterPro" id="IPR001525">
    <property type="entry name" value="C5_MeTfrase"/>
</dbReference>
<dbReference type="InterPro" id="IPR050390">
    <property type="entry name" value="C5-Methyltransferase"/>
</dbReference>
<feature type="region of interest" description="Disordered" evidence="9">
    <location>
        <begin position="1"/>
        <end position="24"/>
    </location>
</feature>
<evidence type="ECO:0000256" key="5">
    <source>
        <dbReference type="ARBA" id="ARBA00047422"/>
    </source>
</evidence>
<dbReference type="GO" id="GO:0003886">
    <property type="term" value="F:DNA (cytosine-5-)-methyltransferase activity"/>
    <property type="evidence" value="ECO:0007669"/>
    <property type="project" value="UniProtKB-EC"/>
</dbReference>
<comment type="similarity">
    <text evidence="6 7">Belongs to the class I-like SAM-binding methyltransferase superfamily. C5-methyltransferase family.</text>
</comment>
<dbReference type="InterPro" id="IPR029063">
    <property type="entry name" value="SAM-dependent_MTases_sf"/>
</dbReference>
<keyword evidence="11" id="KW-1185">Reference proteome</keyword>
<dbReference type="PANTHER" id="PTHR10629:SF52">
    <property type="entry name" value="DNA (CYTOSINE-5)-METHYLTRANSFERASE 1"/>
    <property type="match status" value="1"/>
</dbReference>
<dbReference type="PROSITE" id="PS00094">
    <property type="entry name" value="C5_MTASE_1"/>
    <property type="match status" value="1"/>
</dbReference>
<sequence>MSGCGWMKPGSSSSESSNTKTDADTAARYSHFRNPWHVKKPHVQVHDRHGRGFVRAVELFCGAGGMSRGLVDAGFDVVRAYDAWPAAVETYRRNIGPHVVEADLNNLLTVVPEISALAPDIICGGPPCQDYSLAGRREEGKNASMTIAFAIVVTTVRPQWFIMENVTQAQKSEAWAESRAMLKRAGYGLSESKINAAYFGVPQSRRRLFVVGRLGEKDGFLQSAIATKASAAPMTLRQFFGSAVPDAVFFPATSDARRSFYSADESAPTIRERSIRSLPEGHRYHPADVALLENGYVYSRPVRGGRGVRSIDEPIATITRTSWERPTPRYLSAPHHLDPVTATDTAVLSVDQIARIQGFPAEWTWGDIPKRDVLQMIANAVPAPVARALGEIILERHQGQSVPAIEGRFVDWLVRVGRTRTTAHNIKANVGRARRLLHGRTFADMGHELLALEAASGFDALPKNTKSDLRRALSVLAEFEASKLQKKRKPRRPAVSVLPELESVTTLKQAA</sequence>
<comment type="caution">
    <text evidence="10">The sequence shown here is derived from an EMBL/GenBank/DDBJ whole genome shotgun (WGS) entry which is preliminary data.</text>
</comment>
<dbReference type="Gene3D" id="3.90.120.10">
    <property type="entry name" value="DNA Methylase, subunit A, domain 2"/>
    <property type="match status" value="1"/>
</dbReference>
<evidence type="ECO:0000256" key="4">
    <source>
        <dbReference type="ARBA" id="ARBA00022747"/>
    </source>
</evidence>
<gene>
    <name evidence="10" type="ORF">ACFOHH_12810</name>
</gene>
<evidence type="ECO:0000256" key="8">
    <source>
        <dbReference type="RuleBase" id="RU000417"/>
    </source>
</evidence>
<keyword evidence="2 6" id="KW-0808">Transferase</keyword>
<dbReference type="NCBIfam" id="TIGR00675">
    <property type="entry name" value="dcm"/>
    <property type="match status" value="1"/>
</dbReference>
<dbReference type="PROSITE" id="PS51679">
    <property type="entry name" value="SAM_MT_C5"/>
    <property type="match status" value="1"/>
</dbReference>
<evidence type="ECO:0000256" key="7">
    <source>
        <dbReference type="RuleBase" id="RU000416"/>
    </source>
</evidence>
<evidence type="ECO:0000256" key="2">
    <source>
        <dbReference type="ARBA" id="ARBA00022679"/>
    </source>
</evidence>
<comment type="catalytic activity">
    <reaction evidence="5 8">
        <text>a 2'-deoxycytidine in DNA + S-adenosyl-L-methionine = a 5-methyl-2'-deoxycytidine in DNA + S-adenosyl-L-homocysteine + H(+)</text>
        <dbReference type="Rhea" id="RHEA:13681"/>
        <dbReference type="Rhea" id="RHEA-COMP:11369"/>
        <dbReference type="Rhea" id="RHEA-COMP:11370"/>
        <dbReference type="ChEBI" id="CHEBI:15378"/>
        <dbReference type="ChEBI" id="CHEBI:57856"/>
        <dbReference type="ChEBI" id="CHEBI:59789"/>
        <dbReference type="ChEBI" id="CHEBI:85452"/>
        <dbReference type="ChEBI" id="CHEBI:85454"/>
        <dbReference type="EC" id="2.1.1.37"/>
    </reaction>
</comment>
<name>A0ABV7DI96_9HYPH</name>
<evidence type="ECO:0000256" key="6">
    <source>
        <dbReference type="PROSITE-ProRule" id="PRU01016"/>
    </source>
</evidence>
<evidence type="ECO:0000313" key="10">
    <source>
        <dbReference type="EMBL" id="MFC3073988.1"/>
    </source>
</evidence>
<dbReference type="InterPro" id="IPR018117">
    <property type="entry name" value="C5_DNA_meth_AS"/>
</dbReference>
<dbReference type="RefSeq" id="WP_371747687.1">
    <property type="nucleotide sequence ID" value="NZ_JANFDG010000003.1"/>
</dbReference>
<dbReference type="Proteomes" id="UP001595377">
    <property type="component" value="Unassembled WGS sequence"/>
</dbReference>
<organism evidence="10 11">
    <name type="scientific">Shinella pollutisoli</name>
    <dbReference type="NCBI Taxonomy" id="2250594"/>
    <lineage>
        <taxon>Bacteria</taxon>
        <taxon>Pseudomonadati</taxon>
        <taxon>Pseudomonadota</taxon>
        <taxon>Alphaproteobacteria</taxon>
        <taxon>Hyphomicrobiales</taxon>
        <taxon>Rhizobiaceae</taxon>
        <taxon>Shinella</taxon>
    </lineage>
</organism>
<dbReference type="Gene3D" id="3.40.50.150">
    <property type="entry name" value="Vaccinia Virus protein VP39"/>
    <property type="match status" value="1"/>
</dbReference>
<dbReference type="EMBL" id="JBHRSP010000019">
    <property type="protein sequence ID" value="MFC3073988.1"/>
    <property type="molecule type" value="Genomic_DNA"/>
</dbReference>
<keyword evidence="4" id="KW-0680">Restriction system</keyword>
<dbReference type="Pfam" id="PF00145">
    <property type="entry name" value="DNA_methylase"/>
    <property type="match status" value="1"/>
</dbReference>
<evidence type="ECO:0000256" key="9">
    <source>
        <dbReference type="SAM" id="MobiDB-lite"/>
    </source>
</evidence>
<feature type="active site" evidence="6">
    <location>
        <position position="128"/>
    </location>
</feature>
<dbReference type="GO" id="GO:0032259">
    <property type="term" value="P:methylation"/>
    <property type="evidence" value="ECO:0007669"/>
    <property type="project" value="UniProtKB-KW"/>
</dbReference>